<dbReference type="Proteomes" id="UP000316855">
    <property type="component" value="Chromosome"/>
</dbReference>
<dbReference type="Pfam" id="PF15428">
    <property type="entry name" value="Imm26"/>
    <property type="match status" value="1"/>
</dbReference>
<evidence type="ECO:0008006" key="3">
    <source>
        <dbReference type="Google" id="ProtNLM"/>
    </source>
</evidence>
<dbReference type="InterPro" id="IPR029278">
    <property type="entry name" value="Imm26"/>
</dbReference>
<dbReference type="AlphaFoldDB" id="A0A517VCT6"/>
<dbReference type="EMBL" id="CP036343">
    <property type="protein sequence ID" value="QDT90824.1"/>
    <property type="molecule type" value="Genomic_DNA"/>
</dbReference>
<dbReference type="RefSeq" id="WP_145227056.1">
    <property type="nucleotide sequence ID" value="NZ_CP036343.1"/>
</dbReference>
<protein>
    <recommendedName>
        <fullName evidence="3">Immunity protein 26</fullName>
    </recommendedName>
</protein>
<sequence>MPKYVNNYSNGTVFCVPLKNGKYARGVVARSDEELGIFGYFFGPCLDSIPATLDESQLCIEETVLAGIFSGMGLCIGEWKQLGNIKSFQRKDWPMPMLINTEDESDRVELVEYDEDTLAEKLISVSTRGEVDIDAYPEDGVMGYKYVEDILTMKLDPSFQSQNG</sequence>
<dbReference type="KEGG" id="gax:Pan161_24780"/>
<proteinExistence type="predicted"/>
<dbReference type="OrthoDB" id="8780040at2"/>
<evidence type="ECO:0000313" key="1">
    <source>
        <dbReference type="EMBL" id="QDT90824.1"/>
    </source>
</evidence>
<gene>
    <name evidence="1" type="ORF">Pan161_24780</name>
</gene>
<name>A0A517VCT6_9PLAN</name>
<keyword evidence="2" id="KW-1185">Reference proteome</keyword>
<reference evidence="1 2" key="1">
    <citation type="submission" date="2019-02" db="EMBL/GenBank/DDBJ databases">
        <title>Deep-cultivation of Planctomycetes and their phenomic and genomic characterization uncovers novel biology.</title>
        <authorList>
            <person name="Wiegand S."/>
            <person name="Jogler M."/>
            <person name="Boedeker C."/>
            <person name="Pinto D."/>
            <person name="Vollmers J."/>
            <person name="Rivas-Marin E."/>
            <person name="Kohn T."/>
            <person name="Peeters S.H."/>
            <person name="Heuer A."/>
            <person name="Rast P."/>
            <person name="Oberbeckmann S."/>
            <person name="Bunk B."/>
            <person name="Jeske O."/>
            <person name="Meyerdierks A."/>
            <person name="Storesund J.E."/>
            <person name="Kallscheuer N."/>
            <person name="Luecker S."/>
            <person name="Lage O.M."/>
            <person name="Pohl T."/>
            <person name="Merkel B.J."/>
            <person name="Hornburger P."/>
            <person name="Mueller R.-W."/>
            <person name="Bruemmer F."/>
            <person name="Labrenz M."/>
            <person name="Spormann A.M."/>
            <person name="Op den Camp H."/>
            <person name="Overmann J."/>
            <person name="Amann R."/>
            <person name="Jetten M.S.M."/>
            <person name="Mascher T."/>
            <person name="Medema M.H."/>
            <person name="Devos D.P."/>
            <person name="Kaster A.-K."/>
            <person name="Ovreas L."/>
            <person name="Rohde M."/>
            <person name="Galperin M.Y."/>
            <person name="Jogler C."/>
        </authorList>
    </citation>
    <scope>NUCLEOTIDE SEQUENCE [LARGE SCALE GENOMIC DNA]</scope>
    <source>
        <strain evidence="1 2">Pan161</strain>
    </source>
</reference>
<accession>A0A517VCT6</accession>
<evidence type="ECO:0000313" key="2">
    <source>
        <dbReference type="Proteomes" id="UP000316855"/>
    </source>
</evidence>
<organism evidence="1 2">
    <name type="scientific">Gimesia algae</name>
    <dbReference type="NCBI Taxonomy" id="2527971"/>
    <lineage>
        <taxon>Bacteria</taxon>
        <taxon>Pseudomonadati</taxon>
        <taxon>Planctomycetota</taxon>
        <taxon>Planctomycetia</taxon>
        <taxon>Planctomycetales</taxon>
        <taxon>Planctomycetaceae</taxon>
        <taxon>Gimesia</taxon>
    </lineage>
</organism>